<organism evidence="4 5">
    <name type="scientific">Halopenitus persicus</name>
    <dbReference type="NCBI Taxonomy" id="1048396"/>
    <lineage>
        <taxon>Archaea</taxon>
        <taxon>Methanobacteriati</taxon>
        <taxon>Methanobacteriota</taxon>
        <taxon>Stenosarchaea group</taxon>
        <taxon>Halobacteria</taxon>
        <taxon>Halobacteriales</taxon>
        <taxon>Haloferacaceae</taxon>
        <taxon>Halopenitus</taxon>
    </lineage>
</organism>
<dbReference type="GeneID" id="43838809"/>
<dbReference type="Pfam" id="PF01796">
    <property type="entry name" value="OB_ChsH2_C"/>
    <property type="match status" value="1"/>
</dbReference>
<evidence type="ECO:0000313" key="4">
    <source>
        <dbReference type="EMBL" id="SDX95978.1"/>
    </source>
</evidence>
<dbReference type="PANTHER" id="PTHR34075">
    <property type="entry name" value="BLR3430 PROTEIN"/>
    <property type="match status" value="1"/>
</dbReference>
<dbReference type="AlphaFoldDB" id="A0A1H3G019"/>
<keyword evidence="5" id="KW-1185">Reference proteome</keyword>
<dbReference type="PANTHER" id="PTHR34075:SF5">
    <property type="entry name" value="BLR3430 PROTEIN"/>
    <property type="match status" value="1"/>
</dbReference>
<gene>
    <name evidence="4" type="ORF">SAMN05216564_102257</name>
</gene>
<name>A0A1H3G019_9EURY</name>
<dbReference type="InterPro" id="IPR012340">
    <property type="entry name" value="NA-bd_OB-fold"/>
</dbReference>
<feature type="compositionally biased region" description="Low complexity" evidence="1">
    <location>
        <begin position="9"/>
        <end position="19"/>
    </location>
</feature>
<dbReference type="InterPro" id="IPR022002">
    <property type="entry name" value="ChsH2_Znr"/>
</dbReference>
<evidence type="ECO:0008006" key="6">
    <source>
        <dbReference type="Google" id="ProtNLM"/>
    </source>
</evidence>
<evidence type="ECO:0000259" key="2">
    <source>
        <dbReference type="Pfam" id="PF01796"/>
    </source>
</evidence>
<dbReference type="Gene3D" id="6.10.30.10">
    <property type="match status" value="1"/>
</dbReference>
<dbReference type="Proteomes" id="UP000199079">
    <property type="component" value="Unassembled WGS sequence"/>
</dbReference>
<dbReference type="SUPFAM" id="SSF50249">
    <property type="entry name" value="Nucleic acid-binding proteins"/>
    <property type="match status" value="1"/>
</dbReference>
<reference evidence="5" key="1">
    <citation type="submission" date="2016-10" db="EMBL/GenBank/DDBJ databases">
        <authorList>
            <person name="Varghese N."/>
            <person name="Submissions S."/>
        </authorList>
    </citation>
    <scope>NUCLEOTIDE SEQUENCE [LARGE SCALE GENOMIC DNA]</scope>
    <source>
        <strain evidence="5">DC30,IBRC 10041,KCTC 4046</strain>
    </source>
</reference>
<dbReference type="OrthoDB" id="9573at2157"/>
<dbReference type="InterPro" id="IPR002878">
    <property type="entry name" value="ChsH2_C"/>
</dbReference>
<proteinExistence type="predicted"/>
<dbReference type="Pfam" id="PF12172">
    <property type="entry name" value="zf-ChsH2"/>
    <property type="match status" value="1"/>
</dbReference>
<dbReference type="RefSeq" id="WP_021075008.1">
    <property type="nucleotide sequence ID" value="NZ_FNPC01000002.1"/>
</dbReference>
<feature type="domain" description="ChsH2 rubredoxin-like zinc ribbon" evidence="3">
    <location>
        <begin position="58"/>
        <end position="90"/>
    </location>
</feature>
<dbReference type="InterPro" id="IPR052513">
    <property type="entry name" value="Thioester_dehydratase-like"/>
</dbReference>
<evidence type="ECO:0000259" key="3">
    <source>
        <dbReference type="Pfam" id="PF12172"/>
    </source>
</evidence>
<feature type="region of interest" description="Disordered" evidence="1">
    <location>
        <begin position="1"/>
        <end position="28"/>
    </location>
</feature>
<sequence>MTRDDRSNDGSSNDGSSSDDPPRETVSIPNEVELPRLLDFYDLQDAEHTGIHEFYGNLRDGELTTTRCDDCGAVHFPPRIVCPECLSDDLSYTSLPHEGTLHSFTEVRGTAAIGMTDDTPFVAGVVDLGDVRLSARIDDASYEDLEIGDPVRLKIVDIDGPTDQDRVFYRFVPV</sequence>
<accession>A0A1H3G019</accession>
<evidence type="ECO:0000256" key="1">
    <source>
        <dbReference type="SAM" id="MobiDB-lite"/>
    </source>
</evidence>
<dbReference type="EMBL" id="FNPC01000002">
    <property type="protein sequence ID" value="SDX95978.1"/>
    <property type="molecule type" value="Genomic_DNA"/>
</dbReference>
<evidence type="ECO:0000313" key="5">
    <source>
        <dbReference type="Proteomes" id="UP000199079"/>
    </source>
</evidence>
<feature type="domain" description="ChsH2 C-terminal OB-fold" evidence="2">
    <location>
        <begin position="94"/>
        <end position="154"/>
    </location>
</feature>
<protein>
    <recommendedName>
        <fullName evidence="6">DUF35 domain-containing protein</fullName>
    </recommendedName>
</protein>